<dbReference type="PANTHER" id="PTHR15682">
    <property type="entry name" value="UNHEALTHY RIBOSOME BIOGENESIS PROTEIN 2 HOMOLOG"/>
    <property type="match status" value="1"/>
</dbReference>
<name>A0AAQ3JQF0_9LILI</name>
<accession>A0AAQ3JQF0</accession>
<proteinExistence type="predicted"/>
<evidence type="ECO:0000259" key="2">
    <source>
        <dbReference type="Pfam" id="PF10441"/>
    </source>
</evidence>
<feature type="region of interest" description="Disordered" evidence="1">
    <location>
        <begin position="1"/>
        <end position="43"/>
    </location>
</feature>
<feature type="domain" description="Nucleolar 27S pre-rRNA processing Urb2/Npa2 C-terminal" evidence="2">
    <location>
        <begin position="1807"/>
        <end position="2039"/>
    </location>
</feature>
<dbReference type="EMBL" id="CP136890">
    <property type="protein sequence ID" value="WOK93437.1"/>
    <property type="molecule type" value="Genomic_DNA"/>
</dbReference>
<gene>
    <name evidence="3" type="ORF">Cni_G02134</name>
</gene>
<dbReference type="InterPro" id="IPR018849">
    <property type="entry name" value="Urb2/Npa2_C"/>
</dbReference>
<evidence type="ECO:0000313" key="4">
    <source>
        <dbReference type="Proteomes" id="UP001327560"/>
    </source>
</evidence>
<protein>
    <recommendedName>
        <fullName evidence="2">Nucleolar 27S pre-rRNA processing Urb2/Npa2 C-terminal domain-containing protein</fullName>
    </recommendedName>
</protein>
<dbReference type="PANTHER" id="PTHR15682:SF2">
    <property type="entry name" value="UNHEALTHY RIBOSOME BIOGENESIS PROTEIN 2 HOMOLOG"/>
    <property type="match status" value="1"/>
</dbReference>
<dbReference type="InterPro" id="IPR052609">
    <property type="entry name" value="Ribosome_Biogenesis_Reg"/>
</dbReference>
<sequence>MANADQVLSETPSSSSRKRPHFYPSEPQEQAGGASTDQRKKKRANANGAWSNLDLILSLQNKDSSLERKVEIAFDYLRLIDDGDDRGPEVVRIPRLVSFLIDWIQSPLISSESNKRNTGLFDPCLDYRCWAVLKFCLQNSSIGVSPNLLRAFTHVLQHALLQFAGNSSLDGKECAGLLKHVFECLSLLLLSKSRAFYNTGVELWVSCSVEVVNLVMKVLTIDKLGPSNSEVLLRLSSLLLEHFAGFLRFHPNPRNVFRSFVDRLLEPLLELLVLLQLRANGETCEEENSLLMMVKEVLSNGVFHPAHISGFLSLRNSNAEQEGRRLKGINESYHRHFFQRLEKMIAEKRAVSLGGFGFLLCLLISKAKSQKVTNLASKVNDASGRYPEIPEEAEETSKSLFSVFTQFLEPLVLECKRCTELDLSQDEELLELRLVEGHCMLKSVNETLASLIDEKIYLPTEDTSEEAHFNFLKEVYEIIVSISGKIYQFWLSMLHMDNVRIKRILCLVAKEIFAAVGYYLEIEYKVVGNDLVELWLMIFSYLTVQMPFADKEPWSSLVSEILKLSCKLINIYGELRQVGSPIFALCKAVRLFTVSMSADSVGNSVFVASSPLSSEMCSQSMAILLGSGTFQLNISSCIKSIPQRQANGCLQQLNKDIADSLEWIKHGSVREGISLGETTISSSSMLDLGVKAELLGRILLEIYTIILDSLTVTAMNSVLVGDSVENLIKSIRPSFGLLVQNLSDGVNDFFYSITGQRLSNDVLSEHQNGTETVRISIAWFFVFLFGMYSSSRSLYRQSISLMPPNSAKKASDAMGNLFYVSSGMGWRNNLKSLDDGYFSWMAKPSISLFDVIHVLSKDFLSSSTQVYAPLVYVLNVMVLQRINDLNRMLKAYEYLQKEGSLVRQVLLENPVIRKTRRRLNRLIAASRNEAIELTNFLSSKLPLMGSHGNCICSQSFKTCGVTDLLSDGGTWDMGVCSLNENSLPSQIWLLLCQNIDVWCSHASSKDLKMFLSHLLLYSLPCGSGEPLFDKVNMHQIALELISGNSLYEQPVLSKYLTSRFCHILKKSFTFLMIHDSANCKDLYSLSEWSETLNTLVQGSAGDMDGRNALPSTPPLSAISCTVPSRRPFHMQLKVCQDLLCLLCKMPGVHVTATSFSVYATHLLNLERLVISNILRSHFDSSASGSYELLRLLVSCRRAMKHLVVASIENVETRKTSYLFGVFNHSTIFWLLKSASVLVGLPHALFGEKYSGQIDSMNFSLVDHTAYIFFTLSRELMYAVLQSTVDNEKLQKNDTSKKDSCNLIDQHDETYENNEACKLLDTLVEIFANQIGDLSVTLKDIRDAFKQETKDVSISSWNRLSCLLSCLQGFLWGLASTSDSTDHITENQQFLMFSNYCLTRLGKHMVVFENFVYSVISILIVNDQEGSEIHPMHELPCDDTLSRNIVTKTASKCHFHEEQCAVGNNPMSQKQCSLDEEHIKNSTIKKERISTNHRKWIANAFRAIHDMDLTDTQHLRKSFLQSLLKGISSRSAFLVRQLFCASASILKLKCMLLFPNHKDCHEWTSKSMRVLLGASYMILQGLAEMIGKPNSCTFVWIDGILKYLEVVGSYINLADPNLSKDVYWRLIDIHLRALGKCISLQGKSATLLSHETGSNTKMLQREAHVSVCQKQYLYAGECGINELKGQLRSSFRKFIGRPTKLHLKAAVQAIEKALIGMQQGCHVVYEVTTGNVDGGKVSPVVAGGIDCLGLILEYVSEQKQIIKESISSFVGCLINIVLHLQHPKIFYTENLLDNKPLINPDAGSVILMCIEVLTTIAGKHSFQLEACHTSQSLHIPKVLFKDFHHLRDSPNFPVSMYSPEAESFQDLHGYIVDRSFSVDLYSSCCKLLYTTLKHRIRDVEQCVSLLQDSVITLLNCLETVGANSLSSKGCFTWNLQEAVKCASFLRRIYEEIRQQKDAIGRYSVYFLSSYISIYSGFGPLQAGIKREIDEALRPGIYSLIDICNANDIQQLHTVLDESSCRSTLSSLLHDYQLNFQFEGKV</sequence>
<feature type="compositionally biased region" description="Polar residues" evidence="1">
    <location>
        <begin position="1"/>
        <end position="15"/>
    </location>
</feature>
<dbReference type="GO" id="GO:0042254">
    <property type="term" value="P:ribosome biogenesis"/>
    <property type="evidence" value="ECO:0007669"/>
    <property type="project" value="TreeGrafter"/>
</dbReference>
<evidence type="ECO:0000256" key="1">
    <source>
        <dbReference type="SAM" id="MobiDB-lite"/>
    </source>
</evidence>
<dbReference type="GO" id="GO:0005730">
    <property type="term" value="C:nucleolus"/>
    <property type="evidence" value="ECO:0007669"/>
    <property type="project" value="TreeGrafter"/>
</dbReference>
<dbReference type="Proteomes" id="UP001327560">
    <property type="component" value="Chromosome 1"/>
</dbReference>
<reference evidence="3 4" key="1">
    <citation type="submission" date="2023-10" db="EMBL/GenBank/DDBJ databases">
        <title>Chromosome-scale genome assembly provides insights into flower coloration mechanisms of Canna indica.</title>
        <authorList>
            <person name="Li C."/>
        </authorList>
    </citation>
    <scope>NUCLEOTIDE SEQUENCE [LARGE SCALE GENOMIC DNA]</scope>
    <source>
        <tissue evidence="3">Flower</tissue>
    </source>
</reference>
<evidence type="ECO:0000313" key="3">
    <source>
        <dbReference type="EMBL" id="WOK93437.1"/>
    </source>
</evidence>
<organism evidence="3 4">
    <name type="scientific">Canna indica</name>
    <name type="common">Indian-shot</name>
    <dbReference type="NCBI Taxonomy" id="4628"/>
    <lineage>
        <taxon>Eukaryota</taxon>
        <taxon>Viridiplantae</taxon>
        <taxon>Streptophyta</taxon>
        <taxon>Embryophyta</taxon>
        <taxon>Tracheophyta</taxon>
        <taxon>Spermatophyta</taxon>
        <taxon>Magnoliopsida</taxon>
        <taxon>Liliopsida</taxon>
        <taxon>Zingiberales</taxon>
        <taxon>Cannaceae</taxon>
        <taxon>Canna</taxon>
    </lineage>
</organism>
<keyword evidence="4" id="KW-1185">Reference proteome</keyword>
<dbReference type="Pfam" id="PF10441">
    <property type="entry name" value="Urb2"/>
    <property type="match status" value="1"/>
</dbReference>